<protein>
    <submittedName>
        <fullName evidence="2">Uncharacterized protein</fullName>
    </submittedName>
</protein>
<dbReference type="InterPro" id="IPR029375">
    <property type="entry name" value="CFAP141"/>
</dbReference>
<dbReference type="Proteomes" id="UP000237271">
    <property type="component" value="Unassembled WGS sequence"/>
</dbReference>
<evidence type="ECO:0000313" key="3">
    <source>
        <dbReference type="Proteomes" id="UP000237271"/>
    </source>
</evidence>
<dbReference type="OrthoDB" id="60474at2759"/>
<keyword evidence="3" id="KW-1185">Reference proteome</keyword>
<organism evidence="2 3">
    <name type="scientific">Phytophthora palmivora</name>
    <dbReference type="NCBI Taxonomy" id="4796"/>
    <lineage>
        <taxon>Eukaryota</taxon>
        <taxon>Sar</taxon>
        <taxon>Stramenopiles</taxon>
        <taxon>Oomycota</taxon>
        <taxon>Peronosporomycetes</taxon>
        <taxon>Peronosporales</taxon>
        <taxon>Peronosporaceae</taxon>
        <taxon>Phytophthora</taxon>
    </lineage>
</organism>
<reference evidence="2 3" key="1">
    <citation type="journal article" date="2017" name="Genome Biol. Evol.">
        <title>Phytophthora megakarya and P. palmivora, closely related causal agents of cacao black pod rot, underwent increases in genome sizes and gene numbers by different mechanisms.</title>
        <authorList>
            <person name="Ali S.S."/>
            <person name="Shao J."/>
            <person name="Lary D.J."/>
            <person name="Kronmiller B."/>
            <person name="Shen D."/>
            <person name="Strem M.D."/>
            <person name="Amoako-Attah I."/>
            <person name="Akrofi A.Y."/>
            <person name="Begoude B.A."/>
            <person name="Ten Hoopen G.M."/>
            <person name="Coulibaly K."/>
            <person name="Kebe B.I."/>
            <person name="Melnick R.L."/>
            <person name="Guiltinan M.J."/>
            <person name="Tyler B.M."/>
            <person name="Meinhardt L.W."/>
            <person name="Bailey B.A."/>
        </authorList>
    </citation>
    <scope>NUCLEOTIDE SEQUENCE [LARGE SCALE GENOMIC DNA]</scope>
    <source>
        <strain evidence="3">sbr112.9</strain>
    </source>
</reference>
<dbReference type="Pfam" id="PF15104">
    <property type="entry name" value="CFAP141"/>
    <property type="match status" value="1"/>
</dbReference>
<evidence type="ECO:0000256" key="1">
    <source>
        <dbReference type="SAM" id="MobiDB-lite"/>
    </source>
</evidence>
<gene>
    <name evidence="2" type="ORF">PHPALM_37553</name>
</gene>
<accession>A0A2P4WX76</accession>
<sequence length="125" mass="14723">MPVNRDLPAGIPSRPVARAPGVKKPSGLNVARFIAREEELYQARKYTHFNETTASRTLWEEKQNRQTGSGPRVQLNKRLDEERELLNKEVLAIRQDRLQKYYENCYQEWEKELRARGLALVRDRD</sequence>
<evidence type="ECO:0000313" key="2">
    <source>
        <dbReference type="EMBL" id="POM57879.1"/>
    </source>
</evidence>
<feature type="region of interest" description="Disordered" evidence="1">
    <location>
        <begin position="1"/>
        <end position="23"/>
    </location>
</feature>
<comment type="caution">
    <text evidence="2">The sequence shown here is derived from an EMBL/GenBank/DDBJ whole genome shotgun (WGS) entry which is preliminary data.</text>
</comment>
<proteinExistence type="predicted"/>
<dbReference type="EMBL" id="NCKW01020464">
    <property type="protein sequence ID" value="POM57879.1"/>
    <property type="molecule type" value="Genomic_DNA"/>
</dbReference>
<dbReference type="AlphaFoldDB" id="A0A2P4WX76"/>
<name>A0A2P4WX76_9STRA</name>